<organism evidence="4 5">
    <name type="scientific">Angomonas deanei</name>
    <dbReference type="NCBI Taxonomy" id="59799"/>
    <lineage>
        <taxon>Eukaryota</taxon>
        <taxon>Discoba</taxon>
        <taxon>Euglenozoa</taxon>
        <taxon>Kinetoplastea</taxon>
        <taxon>Metakinetoplastina</taxon>
        <taxon>Trypanosomatida</taxon>
        <taxon>Trypanosomatidae</taxon>
        <taxon>Strigomonadinae</taxon>
        <taxon>Angomonas</taxon>
    </lineage>
</organism>
<dbReference type="AlphaFoldDB" id="S9VFV3"/>
<name>S9VFV3_9TRYP</name>
<protein>
    <submittedName>
        <fullName evidence="4">Pentacotripeptide-repeat region of PRORP/Pentatricopeptide repeat domain/PPR repeat, putative</fullName>
    </submittedName>
</protein>
<gene>
    <name evidence="4" type="ORF">ADEAN_000723200</name>
</gene>
<evidence type="ECO:0000256" key="2">
    <source>
        <dbReference type="PROSITE-ProRule" id="PRU00708"/>
    </source>
</evidence>
<feature type="domain" description="PROP1-like PPR" evidence="3">
    <location>
        <begin position="36"/>
        <end position="205"/>
    </location>
</feature>
<evidence type="ECO:0000259" key="3">
    <source>
        <dbReference type="Pfam" id="PF17177"/>
    </source>
</evidence>
<evidence type="ECO:0000256" key="1">
    <source>
        <dbReference type="ARBA" id="ARBA00022737"/>
    </source>
</evidence>
<dbReference type="OrthoDB" id="185373at2759"/>
<dbReference type="Pfam" id="PF17177">
    <property type="entry name" value="PPR_long"/>
    <property type="match status" value="1"/>
</dbReference>
<keyword evidence="1" id="KW-0677">Repeat</keyword>
<dbReference type="PROSITE" id="PS51375">
    <property type="entry name" value="PPR"/>
    <property type="match status" value="1"/>
</dbReference>
<evidence type="ECO:0000313" key="5">
    <source>
        <dbReference type="Proteomes" id="UP000515908"/>
    </source>
</evidence>
<accession>S9VFV3</accession>
<dbReference type="Proteomes" id="UP000515908">
    <property type="component" value="Chromosome 15"/>
</dbReference>
<dbReference type="InterPro" id="IPR002885">
    <property type="entry name" value="PPR_rpt"/>
</dbReference>
<dbReference type="PANTHER" id="PTHR47447:SF28">
    <property type="entry name" value="PENTACOTRIPEPTIDE-REPEAT REGION OF PRORP DOMAIN-CONTAINING PROTEIN"/>
    <property type="match status" value="1"/>
</dbReference>
<proteinExistence type="predicted"/>
<feature type="repeat" description="PPR" evidence="2">
    <location>
        <begin position="58"/>
        <end position="92"/>
    </location>
</feature>
<keyword evidence="5" id="KW-1185">Reference proteome</keyword>
<dbReference type="Gene3D" id="1.25.40.10">
    <property type="entry name" value="Tetratricopeptide repeat domain"/>
    <property type="match status" value="1"/>
</dbReference>
<evidence type="ECO:0000313" key="4">
    <source>
        <dbReference type="EMBL" id="CAD2219723.1"/>
    </source>
</evidence>
<dbReference type="InterPro" id="IPR033443">
    <property type="entry name" value="PROP1-like_PPR_dom"/>
</dbReference>
<dbReference type="InterPro" id="IPR011990">
    <property type="entry name" value="TPR-like_helical_dom_sf"/>
</dbReference>
<dbReference type="PANTHER" id="PTHR47447">
    <property type="entry name" value="OS03G0856100 PROTEIN"/>
    <property type="match status" value="1"/>
</dbReference>
<reference evidence="4 5" key="1">
    <citation type="submission" date="2020-08" db="EMBL/GenBank/DDBJ databases">
        <authorList>
            <person name="Newling K."/>
            <person name="Davey J."/>
            <person name="Forrester S."/>
        </authorList>
    </citation>
    <scope>NUCLEOTIDE SEQUENCE [LARGE SCALE GENOMIC DNA]</scope>
    <source>
        <strain evidence="5">Crithidia deanei Carvalho (ATCC PRA-265)</strain>
    </source>
</reference>
<sequence length="230" mass="26318">MHPRVSGQGFLPRYGGGWMHQFGHVYALQQELLDTNTNDWFRAVELWHTARQEGVAMNNQHFSNILRQCVSPGAWEQSLQVLKQMKRENIRPDVVGVGSILASLVEGGQSDKVEELFNEYSGKMLLDSVCYLALIKAKVKSGDTKGALEVGKRQEDDRVPFLPYTYITLLDAAMDSNEPEYVLSLMSGLKNDNWQLNQNTLKKVEMFGKKHQLELELRRFLNTEDTKRIE</sequence>
<dbReference type="EMBL" id="LR877159">
    <property type="protein sequence ID" value="CAD2219723.1"/>
    <property type="molecule type" value="Genomic_DNA"/>
</dbReference>
<dbReference type="VEuPathDB" id="TriTrypDB:ADEAN_000723200"/>